<sequence length="294" mass="32978">MPDQSLPNQKQRRVLACVDQSHFADFVTDTAAWASRRLGAPLELLHVLNRQVELGAGQDHSGAIGFNAEQNLLTELSDQDAARSRAAREQGRLFLNRLRERSLERGALSPDVRQRYGELEETLVEQQDCVRLFVLGRRGESAESTQRDLGRNVERMVRALSKPILAVTDDFSEPERVMIAFDGGGMTRRGVEMIARSPLFRGLPVHVLMAGKPRRDSEKQMAWARTRLEDADFEVITASIPGDTERVIAEYVRKESIDMLLMGAYGHSPLRSLLFGSKTTDLLRSSPVPTLLLR</sequence>
<dbReference type="Pfam" id="PF00582">
    <property type="entry name" value="Usp"/>
    <property type="match status" value="2"/>
</dbReference>
<accession>A0A5M8FSU7</accession>
<protein>
    <submittedName>
        <fullName evidence="3">Universal stress protein</fullName>
    </submittedName>
</protein>
<dbReference type="Proteomes" id="UP000322981">
    <property type="component" value="Unassembled WGS sequence"/>
</dbReference>
<gene>
    <name evidence="3" type="ORF">F2Q65_06555</name>
</gene>
<dbReference type="OrthoDB" id="9804721at2"/>
<dbReference type="PANTHER" id="PTHR46268:SF6">
    <property type="entry name" value="UNIVERSAL STRESS PROTEIN UP12"/>
    <property type="match status" value="1"/>
</dbReference>
<feature type="domain" description="UspA" evidence="2">
    <location>
        <begin position="220"/>
        <end position="294"/>
    </location>
</feature>
<evidence type="ECO:0000313" key="3">
    <source>
        <dbReference type="EMBL" id="KAA6186022.1"/>
    </source>
</evidence>
<keyword evidence="4" id="KW-1185">Reference proteome</keyword>
<dbReference type="PRINTS" id="PR01438">
    <property type="entry name" value="UNVRSLSTRESS"/>
</dbReference>
<name>A0A5M8FSU7_9GAMM</name>
<dbReference type="PANTHER" id="PTHR46268">
    <property type="entry name" value="STRESS RESPONSE PROTEIN NHAX"/>
    <property type="match status" value="1"/>
</dbReference>
<dbReference type="InterPro" id="IPR006015">
    <property type="entry name" value="Universal_stress_UspA"/>
</dbReference>
<organism evidence="3 4">
    <name type="scientific">Thiohalocapsa marina</name>
    <dbReference type="NCBI Taxonomy" id="424902"/>
    <lineage>
        <taxon>Bacteria</taxon>
        <taxon>Pseudomonadati</taxon>
        <taxon>Pseudomonadota</taxon>
        <taxon>Gammaproteobacteria</taxon>
        <taxon>Chromatiales</taxon>
        <taxon>Chromatiaceae</taxon>
        <taxon>Thiohalocapsa</taxon>
    </lineage>
</organism>
<dbReference type="CDD" id="cd00293">
    <property type="entry name" value="USP-like"/>
    <property type="match status" value="2"/>
</dbReference>
<evidence type="ECO:0000313" key="4">
    <source>
        <dbReference type="Proteomes" id="UP000322981"/>
    </source>
</evidence>
<comment type="similarity">
    <text evidence="1">Belongs to the universal stress protein A family.</text>
</comment>
<dbReference type="EMBL" id="VWXX01000006">
    <property type="protein sequence ID" value="KAA6186022.1"/>
    <property type="molecule type" value="Genomic_DNA"/>
</dbReference>
<evidence type="ECO:0000256" key="1">
    <source>
        <dbReference type="ARBA" id="ARBA00008791"/>
    </source>
</evidence>
<proteinExistence type="inferred from homology"/>
<dbReference type="SUPFAM" id="SSF52402">
    <property type="entry name" value="Adenine nucleotide alpha hydrolases-like"/>
    <property type="match status" value="2"/>
</dbReference>
<feature type="domain" description="UspA" evidence="2">
    <location>
        <begin position="12"/>
        <end position="167"/>
    </location>
</feature>
<dbReference type="InterPro" id="IPR006016">
    <property type="entry name" value="UspA"/>
</dbReference>
<reference evidence="3 4" key="1">
    <citation type="submission" date="2019-09" db="EMBL/GenBank/DDBJ databases">
        <title>Whole-genome sequence of the purple sulfur bacterium Thiohalocapsa marina DSM 19078.</title>
        <authorList>
            <person name="Kyndt J.A."/>
            <person name="Meyer T.E."/>
        </authorList>
    </citation>
    <scope>NUCLEOTIDE SEQUENCE [LARGE SCALE GENOMIC DNA]</scope>
    <source>
        <strain evidence="3 4">DSM 19078</strain>
    </source>
</reference>
<dbReference type="RefSeq" id="WP_150091638.1">
    <property type="nucleotide sequence ID" value="NZ_JBFUOH010000134.1"/>
</dbReference>
<dbReference type="AlphaFoldDB" id="A0A5M8FSU7"/>
<comment type="caution">
    <text evidence="3">The sequence shown here is derived from an EMBL/GenBank/DDBJ whole genome shotgun (WGS) entry which is preliminary data.</text>
</comment>
<evidence type="ECO:0000259" key="2">
    <source>
        <dbReference type="Pfam" id="PF00582"/>
    </source>
</evidence>
<dbReference type="Gene3D" id="3.40.50.12370">
    <property type="match status" value="1"/>
</dbReference>